<protein>
    <submittedName>
        <fullName evidence="1">DUF72 domain-containing protein</fullName>
    </submittedName>
</protein>
<comment type="caution">
    <text evidence="1">The sequence shown here is derived from an EMBL/GenBank/DDBJ whole genome shotgun (WGS) entry which is preliminary data.</text>
</comment>
<evidence type="ECO:0000313" key="2">
    <source>
        <dbReference type="Proteomes" id="UP001500051"/>
    </source>
</evidence>
<dbReference type="Gene3D" id="3.20.20.410">
    <property type="entry name" value="Protein of unknown function UPF0759"/>
    <property type="match status" value="1"/>
</dbReference>
<sequence length="278" mass="31119">MAEIRIGISGWTYPPWRGTFYPPKLPQKRELAYAASRLGSIEVNGTFYGLLKPDAFRTWVAETPDDFVFAVKGSRFITHMKKLADADTTLANFFASGVLALGNRLGPFLWQLPPTMAFDADRLTDFFRHLPRTHGEVAELAARHDHRITADRALLTTDHPDHPVRHALEVRHDSFRTPALTDLLRTHDIALVWADNPGTWPVLDASTTDFRYVRLHGDTELYASGYSGEALDQWATRISGWAATGQDVNVYCDNDAKVRAPYDAMGLMDRLGLAKPAP</sequence>
<dbReference type="PANTHER" id="PTHR30348:SF4">
    <property type="entry name" value="DUF72 DOMAIN-CONTAINING PROTEIN"/>
    <property type="match status" value="1"/>
</dbReference>
<dbReference type="RefSeq" id="WP_344814682.1">
    <property type="nucleotide sequence ID" value="NZ_BAAAYX010000035.1"/>
</dbReference>
<evidence type="ECO:0000313" key="1">
    <source>
        <dbReference type="EMBL" id="GAA3719672.1"/>
    </source>
</evidence>
<name>A0ABP7EIK9_9ACTN</name>
<dbReference type="InterPro" id="IPR002763">
    <property type="entry name" value="DUF72"/>
</dbReference>
<proteinExistence type="predicted"/>
<dbReference type="SUPFAM" id="SSF117396">
    <property type="entry name" value="TM1631-like"/>
    <property type="match status" value="1"/>
</dbReference>
<dbReference type="InterPro" id="IPR036520">
    <property type="entry name" value="UPF0759_sf"/>
</dbReference>
<dbReference type="Pfam" id="PF01904">
    <property type="entry name" value="DUF72"/>
    <property type="match status" value="1"/>
</dbReference>
<dbReference type="PANTHER" id="PTHR30348">
    <property type="entry name" value="UNCHARACTERIZED PROTEIN YECE"/>
    <property type="match status" value="1"/>
</dbReference>
<reference evidence="2" key="1">
    <citation type="journal article" date="2019" name="Int. J. Syst. Evol. Microbiol.">
        <title>The Global Catalogue of Microorganisms (GCM) 10K type strain sequencing project: providing services to taxonomists for standard genome sequencing and annotation.</title>
        <authorList>
            <consortium name="The Broad Institute Genomics Platform"/>
            <consortium name="The Broad Institute Genome Sequencing Center for Infectious Disease"/>
            <person name="Wu L."/>
            <person name="Ma J."/>
        </authorList>
    </citation>
    <scope>NUCLEOTIDE SEQUENCE [LARGE SCALE GENOMIC DNA]</scope>
    <source>
        <strain evidence="2">JCM 16548</strain>
    </source>
</reference>
<keyword evidence="2" id="KW-1185">Reference proteome</keyword>
<organism evidence="1 2">
    <name type="scientific">Microlunatus aurantiacus</name>
    <dbReference type="NCBI Taxonomy" id="446786"/>
    <lineage>
        <taxon>Bacteria</taxon>
        <taxon>Bacillati</taxon>
        <taxon>Actinomycetota</taxon>
        <taxon>Actinomycetes</taxon>
        <taxon>Propionibacteriales</taxon>
        <taxon>Propionibacteriaceae</taxon>
        <taxon>Microlunatus</taxon>
    </lineage>
</organism>
<dbReference type="EMBL" id="BAAAYX010000035">
    <property type="protein sequence ID" value="GAA3719672.1"/>
    <property type="molecule type" value="Genomic_DNA"/>
</dbReference>
<gene>
    <name evidence="1" type="ORF">GCM10022204_44670</name>
</gene>
<dbReference type="Proteomes" id="UP001500051">
    <property type="component" value="Unassembled WGS sequence"/>
</dbReference>
<accession>A0ABP7EIK9</accession>